<reference evidence="5" key="1">
    <citation type="journal article" date="2019" name="Int. J. Syst. Evol. Microbiol.">
        <title>The Global Catalogue of Microorganisms (GCM) 10K type strain sequencing project: providing services to taxonomists for standard genome sequencing and annotation.</title>
        <authorList>
            <consortium name="The Broad Institute Genomics Platform"/>
            <consortium name="The Broad Institute Genome Sequencing Center for Infectious Disease"/>
            <person name="Wu L."/>
            <person name="Ma J."/>
        </authorList>
    </citation>
    <scope>NUCLEOTIDE SEQUENCE [LARGE SCALE GENOMIC DNA]</scope>
    <source>
        <strain evidence="5">CGMCC 1.10832</strain>
    </source>
</reference>
<sequence>MDKKIVQKRWTAKKLLMIGAGVLVLSLIVYQLLFADNRSTLNVNKDRLSIASVKMGEYKDFIPVTGSVEPGETYFLDAIEGGIIAEVIKESGAKLDKGDTILKLTNSNLQLDVMQRETQLYEQINNLRQTRLLLDQNDLSQQAQLAEIDYQLNLLKPQYYRFKKLFEDKFISEREFEEIREQYEYNVKRKQLTYTSYRNDSVARVIQLRQLTNSEQRMQRSLDAVGNILNNLIIKAPKEGQLSTPQLEIGQSINSGQRLGQIDVMNNYKIRVAIDELYLPRVDVGQSGSFDFSGQKYNLVIDKIYPTISGGRFEVDMIFNGESPTGIKRGQTVRIKLELGATEETLLLPVGGFYKDTGGNWAYVINPNDPNEAIKQPIRLGRKNIDYYEVLDGLAEGDKVIVSGYENYGDKEKLSLK</sequence>
<dbReference type="Gene3D" id="2.40.30.170">
    <property type="match status" value="1"/>
</dbReference>
<dbReference type="Proteomes" id="UP000636010">
    <property type="component" value="Unassembled WGS sequence"/>
</dbReference>
<dbReference type="PANTHER" id="PTHR32347">
    <property type="entry name" value="EFFLUX SYSTEM COMPONENT YKNX-RELATED"/>
    <property type="match status" value="1"/>
</dbReference>
<name>A0ABQ1LZ32_9BACT</name>
<feature type="transmembrane region" description="Helical" evidence="3">
    <location>
        <begin position="15"/>
        <end position="34"/>
    </location>
</feature>
<dbReference type="PANTHER" id="PTHR32347:SF23">
    <property type="entry name" value="BLL5650 PROTEIN"/>
    <property type="match status" value="1"/>
</dbReference>
<evidence type="ECO:0000256" key="3">
    <source>
        <dbReference type="SAM" id="Phobius"/>
    </source>
</evidence>
<keyword evidence="3" id="KW-1133">Transmembrane helix</keyword>
<comment type="subcellular location">
    <subcellularLocation>
        <location evidence="1">Cell envelope</location>
    </subcellularLocation>
</comment>
<dbReference type="InterPro" id="IPR050465">
    <property type="entry name" value="UPF0194_transport"/>
</dbReference>
<evidence type="ECO:0000313" key="5">
    <source>
        <dbReference type="Proteomes" id="UP000636010"/>
    </source>
</evidence>
<evidence type="ECO:0000256" key="2">
    <source>
        <dbReference type="ARBA" id="ARBA00023054"/>
    </source>
</evidence>
<gene>
    <name evidence="4" type="ORF">GCM10011506_14840</name>
</gene>
<keyword evidence="3" id="KW-0472">Membrane</keyword>
<keyword evidence="3" id="KW-0812">Transmembrane</keyword>
<protein>
    <submittedName>
        <fullName evidence="4">ABC transporter permease</fullName>
    </submittedName>
</protein>
<keyword evidence="5" id="KW-1185">Reference proteome</keyword>
<proteinExistence type="predicted"/>
<comment type="caution">
    <text evidence="4">The sequence shown here is derived from an EMBL/GenBank/DDBJ whole genome shotgun (WGS) entry which is preliminary data.</text>
</comment>
<keyword evidence="2" id="KW-0175">Coiled coil</keyword>
<accession>A0ABQ1LZ32</accession>
<evidence type="ECO:0000313" key="4">
    <source>
        <dbReference type="EMBL" id="GGC30468.1"/>
    </source>
</evidence>
<dbReference type="Gene3D" id="1.10.287.470">
    <property type="entry name" value="Helix hairpin bin"/>
    <property type="match status" value="1"/>
</dbReference>
<dbReference type="RefSeq" id="WP_188461864.1">
    <property type="nucleotide sequence ID" value="NZ_BAABHU010000004.1"/>
</dbReference>
<dbReference type="Gene3D" id="2.40.50.100">
    <property type="match status" value="1"/>
</dbReference>
<organism evidence="4 5">
    <name type="scientific">Marivirga lumbricoides</name>
    <dbReference type="NCBI Taxonomy" id="1046115"/>
    <lineage>
        <taxon>Bacteria</taxon>
        <taxon>Pseudomonadati</taxon>
        <taxon>Bacteroidota</taxon>
        <taxon>Cytophagia</taxon>
        <taxon>Cytophagales</taxon>
        <taxon>Marivirgaceae</taxon>
        <taxon>Marivirga</taxon>
    </lineage>
</organism>
<dbReference type="Gene3D" id="2.40.420.20">
    <property type="match status" value="1"/>
</dbReference>
<dbReference type="EMBL" id="BMEC01000004">
    <property type="protein sequence ID" value="GGC30468.1"/>
    <property type="molecule type" value="Genomic_DNA"/>
</dbReference>
<evidence type="ECO:0000256" key="1">
    <source>
        <dbReference type="ARBA" id="ARBA00004196"/>
    </source>
</evidence>